<dbReference type="AlphaFoldDB" id="A9DW06"/>
<gene>
    <name evidence="2" type="ORF">KAOT1_03747</name>
</gene>
<evidence type="ECO:0000259" key="1">
    <source>
        <dbReference type="Pfam" id="PF13411"/>
    </source>
</evidence>
<organism evidence="2 3">
    <name type="scientific">Kordia algicida OT-1</name>
    <dbReference type="NCBI Taxonomy" id="391587"/>
    <lineage>
        <taxon>Bacteria</taxon>
        <taxon>Pseudomonadati</taxon>
        <taxon>Bacteroidota</taxon>
        <taxon>Flavobacteriia</taxon>
        <taxon>Flavobacteriales</taxon>
        <taxon>Flavobacteriaceae</taxon>
        <taxon>Kordia</taxon>
    </lineage>
</organism>
<dbReference type="InterPro" id="IPR009061">
    <property type="entry name" value="DNA-bd_dom_put_sf"/>
</dbReference>
<dbReference type="Gene3D" id="1.10.1660.10">
    <property type="match status" value="1"/>
</dbReference>
<dbReference type="EMBL" id="ABIB01000004">
    <property type="protein sequence ID" value="EDP96492.1"/>
    <property type="molecule type" value="Genomic_DNA"/>
</dbReference>
<name>A9DW06_9FLAO</name>
<dbReference type="OrthoDB" id="1445531at2"/>
<comment type="caution">
    <text evidence="2">The sequence shown here is derived from an EMBL/GenBank/DDBJ whole genome shotgun (WGS) entry which is preliminary data.</text>
</comment>
<dbReference type="RefSeq" id="WP_007093322.1">
    <property type="nucleotide sequence ID" value="NZ_CP142125.1"/>
</dbReference>
<dbReference type="HOGENOM" id="CLU_1093195_0_0_10"/>
<sequence length="254" mass="29419">MKKTKKSNFKSLSEKLNEQIYSIKYIVGISKQLLNIWKKESLIPLHQSNEKGWLKFSLVDILWIGIIEELKKFGFTNEIILSIKNQLLQIEEIIENENDQGEEIEILNLAIIEIFMSANPLYILVDENGKINILNAYAIIDKMQNNELTNHVILNLNQLIKLNIELLYQEPSLDIFKGLSKDEIQVLLILRSENFESVKITKKGGEIDTIESTEIVSNGERILNILKGHDYQHIEIKQARGKIVQIKRTIKERP</sequence>
<protein>
    <recommendedName>
        <fullName evidence="1">HTH merR-type domain-containing protein</fullName>
    </recommendedName>
</protein>
<dbReference type="Pfam" id="PF13411">
    <property type="entry name" value="MerR_1"/>
    <property type="match status" value="1"/>
</dbReference>
<dbReference type="eggNOG" id="COG0789">
    <property type="taxonomic scope" value="Bacteria"/>
</dbReference>
<evidence type="ECO:0000313" key="2">
    <source>
        <dbReference type="EMBL" id="EDP96492.1"/>
    </source>
</evidence>
<dbReference type="InterPro" id="IPR000551">
    <property type="entry name" value="MerR-type_HTH_dom"/>
</dbReference>
<dbReference type="STRING" id="391587.KAOT1_03747"/>
<accession>A9DW06</accession>
<proteinExistence type="predicted"/>
<keyword evidence="3" id="KW-1185">Reference proteome</keyword>
<evidence type="ECO:0000313" key="3">
    <source>
        <dbReference type="Proteomes" id="UP000002945"/>
    </source>
</evidence>
<dbReference type="GO" id="GO:0003677">
    <property type="term" value="F:DNA binding"/>
    <property type="evidence" value="ECO:0007669"/>
    <property type="project" value="InterPro"/>
</dbReference>
<dbReference type="Proteomes" id="UP000002945">
    <property type="component" value="Unassembled WGS sequence"/>
</dbReference>
<dbReference type="GO" id="GO:0006355">
    <property type="term" value="P:regulation of DNA-templated transcription"/>
    <property type="evidence" value="ECO:0007669"/>
    <property type="project" value="InterPro"/>
</dbReference>
<reference evidence="2 3" key="1">
    <citation type="journal article" date="2011" name="J. Bacteriol.">
        <title>Genome sequence of the algicidal bacterium Kordia algicida OT-1.</title>
        <authorList>
            <person name="Lee H.S."/>
            <person name="Kang S.G."/>
            <person name="Kwon K.K."/>
            <person name="Lee J.H."/>
            <person name="Kim S.J."/>
        </authorList>
    </citation>
    <scope>NUCLEOTIDE SEQUENCE [LARGE SCALE GENOMIC DNA]</scope>
    <source>
        <strain evidence="2 3">OT-1</strain>
    </source>
</reference>
<feature type="domain" description="HTH merR-type" evidence="1">
    <location>
        <begin position="26"/>
        <end position="78"/>
    </location>
</feature>
<dbReference type="SUPFAM" id="SSF46955">
    <property type="entry name" value="Putative DNA-binding domain"/>
    <property type="match status" value="1"/>
</dbReference>